<dbReference type="Pfam" id="PF14429">
    <property type="entry name" value="DOCK-C2"/>
    <property type="match status" value="1"/>
</dbReference>
<dbReference type="InParanoid" id="A0A1S3JE60"/>
<organism evidence="6 7">
    <name type="scientific">Lingula anatina</name>
    <name type="common">Brachiopod</name>
    <name type="synonym">Lingula unguis</name>
    <dbReference type="NCBI Taxonomy" id="7574"/>
    <lineage>
        <taxon>Eukaryota</taxon>
        <taxon>Metazoa</taxon>
        <taxon>Spiralia</taxon>
        <taxon>Lophotrochozoa</taxon>
        <taxon>Brachiopoda</taxon>
        <taxon>Linguliformea</taxon>
        <taxon>Lingulata</taxon>
        <taxon>Lingulida</taxon>
        <taxon>Linguloidea</taxon>
        <taxon>Lingulidae</taxon>
        <taxon>Lingula</taxon>
    </lineage>
</organism>
<dbReference type="GeneID" id="106172121"/>
<dbReference type="KEGG" id="lak:106172121"/>
<evidence type="ECO:0000259" key="5">
    <source>
        <dbReference type="PROSITE" id="PS51650"/>
    </source>
</evidence>
<dbReference type="Gene3D" id="2.60.40.150">
    <property type="entry name" value="C2 domain"/>
    <property type="match status" value="1"/>
</dbReference>
<dbReference type="AlphaFoldDB" id="A0A1S3JE60"/>
<dbReference type="InterPro" id="IPR026791">
    <property type="entry name" value="DOCK"/>
</dbReference>
<dbReference type="InterPro" id="IPR027007">
    <property type="entry name" value="C2_DOCK-type_domain"/>
</dbReference>
<dbReference type="GO" id="GO:0031267">
    <property type="term" value="F:small GTPase binding"/>
    <property type="evidence" value="ECO:0007669"/>
    <property type="project" value="TreeGrafter"/>
</dbReference>
<dbReference type="GO" id="GO:0007264">
    <property type="term" value="P:small GTPase-mediated signal transduction"/>
    <property type="evidence" value="ECO:0007669"/>
    <property type="project" value="InterPro"/>
</dbReference>
<evidence type="ECO:0000256" key="2">
    <source>
        <dbReference type="ARBA" id="ARBA00022490"/>
    </source>
</evidence>
<feature type="compositionally biased region" description="Acidic residues" evidence="4">
    <location>
        <begin position="1"/>
        <end position="11"/>
    </location>
</feature>
<dbReference type="RefSeq" id="XP_013408174.1">
    <property type="nucleotide sequence ID" value="XM_013552720.1"/>
</dbReference>
<accession>A0A1S3JE60</accession>
<proteinExistence type="inferred from homology"/>
<dbReference type="Pfam" id="PF16172">
    <property type="entry name" value="DOCK_N"/>
    <property type="match status" value="1"/>
</dbReference>
<dbReference type="OrthoDB" id="18896at2759"/>
<feature type="non-terminal residue" evidence="7">
    <location>
        <position position="220"/>
    </location>
</feature>
<dbReference type="GO" id="GO:0005085">
    <property type="term" value="F:guanyl-nucleotide exchange factor activity"/>
    <property type="evidence" value="ECO:0007669"/>
    <property type="project" value="InterPro"/>
</dbReference>
<evidence type="ECO:0000256" key="1">
    <source>
        <dbReference type="ARBA" id="ARBA00004496"/>
    </source>
</evidence>
<evidence type="ECO:0000256" key="3">
    <source>
        <dbReference type="PROSITE-ProRule" id="PRU00983"/>
    </source>
</evidence>
<dbReference type="PANTHER" id="PTHR45653:SF12">
    <property type="entry name" value="SPONGE, ISOFORM E"/>
    <property type="match status" value="1"/>
</dbReference>
<keyword evidence="2" id="KW-0963">Cytoplasm</keyword>
<evidence type="ECO:0000256" key="4">
    <source>
        <dbReference type="SAM" id="MobiDB-lite"/>
    </source>
</evidence>
<feature type="region of interest" description="Disordered" evidence="4">
    <location>
        <begin position="1"/>
        <end position="31"/>
    </location>
</feature>
<reference evidence="7" key="1">
    <citation type="submission" date="2025-08" db="UniProtKB">
        <authorList>
            <consortium name="RefSeq"/>
        </authorList>
    </citation>
    <scope>IDENTIFICATION</scope>
    <source>
        <tissue evidence="7">Gonads</tissue>
    </source>
</reference>
<evidence type="ECO:0000313" key="7">
    <source>
        <dbReference type="RefSeq" id="XP_013408174.1"/>
    </source>
</evidence>
<dbReference type="STRING" id="7574.A0A1S3JE60"/>
<protein>
    <submittedName>
        <fullName evidence="7">Dedicator of cytokinesis protein 3-like</fullName>
    </submittedName>
</protein>
<dbReference type="InterPro" id="IPR035892">
    <property type="entry name" value="C2_domain_sf"/>
</dbReference>
<dbReference type="InterPro" id="IPR032376">
    <property type="entry name" value="DOCK_N"/>
</dbReference>
<gene>
    <name evidence="7" type="primary">LOC106172121</name>
</gene>
<dbReference type="GO" id="GO:0005886">
    <property type="term" value="C:plasma membrane"/>
    <property type="evidence" value="ECO:0007669"/>
    <property type="project" value="TreeGrafter"/>
</dbReference>
<dbReference type="PANTHER" id="PTHR45653">
    <property type="entry name" value="DEDICATOR OF CYTOKINESIS"/>
    <property type="match status" value="1"/>
</dbReference>
<sequence>MMTADMSDENEREYSTRVQTCTDTPGDKDFPMMHEDMIRKTKTNPGLVNTALTVSLRKFHGTLDEVRHRHPLLVGKSIAITRKIGFSDVIMPGEVRNDFYFSIHRGDFEKGKKTAQKNVEARVVVLDDKGNEMKECLSAGSGELNGDEYKSFIMYHHNKTVWNEIVKICLPIDQFPLCHVRFEFRHCSTQKPKHLFSFGFIRLHDGVTIRDGKHELILYK</sequence>
<comment type="subcellular location">
    <subcellularLocation>
        <location evidence="1">Cytoplasm</location>
    </subcellularLocation>
</comment>
<dbReference type="GO" id="GO:0005737">
    <property type="term" value="C:cytoplasm"/>
    <property type="evidence" value="ECO:0007669"/>
    <property type="project" value="UniProtKB-SubCell"/>
</dbReference>
<feature type="domain" description="C2 DOCK-type" evidence="5">
    <location>
        <begin position="96"/>
        <end position="220"/>
    </location>
</feature>
<keyword evidence="6" id="KW-1185">Reference proteome</keyword>
<evidence type="ECO:0000313" key="6">
    <source>
        <dbReference type="Proteomes" id="UP000085678"/>
    </source>
</evidence>
<dbReference type="PROSITE" id="PS51650">
    <property type="entry name" value="C2_DOCK"/>
    <property type="match status" value="1"/>
</dbReference>
<dbReference type="Proteomes" id="UP000085678">
    <property type="component" value="Unplaced"/>
</dbReference>
<name>A0A1S3JE60_LINAN</name>
<comment type="similarity">
    <text evidence="3">Belongs to the DOCK family.</text>
</comment>